<dbReference type="RefSeq" id="WP_073613742.1">
    <property type="nucleotide sequence ID" value="NZ_FRFE01000011.1"/>
</dbReference>
<proteinExistence type="predicted"/>
<dbReference type="InterPro" id="IPR012349">
    <property type="entry name" value="Split_barrel_FMN-bd"/>
</dbReference>
<dbReference type="Pfam" id="PF12900">
    <property type="entry name" value="Pyridox_ox_2"/>
    <property type="match status" value="1"/>
</dbReference>
<name>A0A1M7Y800_9BACT</name>
<organism evidence="2 3">
    <name type="scientific">Desulfopila aestuarii DSM 18488</name>
    <dbReference type="NCBI Taxonomy" id="1121416"/>
    <lineage>
        <taxon>Bacteria</taxon>
        <taxon>Pseudomonadati</taxon>
        <taxon>Thermodesulfobacteriota</taxon>
        <taxon>Desulfobulbia</taxon>
        <taxon>Desulfobulbales</taxon>
        <taxon>Desulfocapsaceae</taxon>
        <taxon>Desulfopila</taxon>
    </lineage>
</organism>
<dbReference type="STRING" id="1121416.SAMN02745220_02446"/>
<sequence>MRRKQCQVTDPEAITEILRRCTVGRLATIGIDGYPYITPVNYAFWGGSVYFHCARKGEKTDNILRDPKVCFEVDIPLAYLDTHFEPTKPACQVHQFYHSVIIRGKAEIVEDLQEKVGALNALMASHEKIEGYSAITKDTEAVASCSVVAVRVESLSAKSDLAQKKDDATRQRIADYLEQRNLPGDGEAARRIRPGMTK</sequence>
<dbReference type="PANTHER" id="PTHR34071:SF2">
    <property type="entry name" value="FLAVIN-NUCLEOTIDE-BINDING PROTEIN"/>
    <property type="match status" value="1"/>
</dbReference>
<accession>A0A1M7Y800</accession>
<dbReference type="EMBL" id="FRFE01000011">
    <property type="protein sequence ID" value="SHO48747.1"/>
    <property type="molecule type" value="Genomic_DNA"/>
</dbReference>
<keyword evidence="3" id="KW-1185">Reference proteome</keyword>
<evidence type="ECO:0000313" key="3">
    <source>
        <dbReference type="Proteomes" id="UP000184603"/>
    </source>
</evidence>
<dbReference type="Proteomes" id="UP000184603">
    <property type="component" value="Unassembled WGS sequence"/>
</dbReference>
<protein>
    <submittedName>
        <fullName evidence="2">Nitroimidazol reductase NimA, pyridoxamine 5'-phosphate oxidase superfamily</fullName>
    </submittedName>
</protein>
<evidence type="ECO:0000256" key="1">
    <source>
        <dbReference type="SAM" id="MobiDB-lite"/>
    </source>
</evidence>
<reference evidence="2 3" key="1">
    <citation type="submission" date="2016-12" db="EMBL/GenBank/DDBJ databases">
        <authorList>
            <person name="Song W.-J."/>
            <person name="Kurnit D.M."/>
        </authorList>
    </citation>
    <scope>NUCLEOTIDE SEQUENCE [LARGE SCALE GENOMIC DNA]</scope>
    <source>
        <strain evidence="2 3">DSM 18488</strain>
    </source>
</reference>
<dbReference type="AlphaFoldDB" id="A0A1M7Y800"/>
<dbReference type="PANTHER" id="PTHR34071">
    <property type="entry name" value="5-NITROIMIDAZOLE ANTIBIOTICS RESISTANCE PROTEIN, NIMA-FAMILY-RELATED PROTEIN-RELATED"/>
    <property type="match status" value="1"/>
</dbReference>
<dbReference type="OrthoDB" id="9794935at2"/>
<feature type="region of interest" description="Disordered" evidence="1">
    <location>
        <begin position="176"/>
        <end position="198"/>
    </location>
</feature>
<gene>
    <name evidence="2" type="ORF">SAMN02745220_02446</name>
</gene>
<dbReference type="Gene3D" id="2.30.110.10">
    <property type="entry name" value="Electron Transport, Fmn-binding Protein, Chain A"/>
    <property type="match status" value="1"/>
</dbReference>
<evidence type="ECO:0000313" key="2">
    <source>
        <dbReference type="EMBL" id="SHO48747.1"/>
    </source>
</evidence>
<dbReference type="InterPro" id="IPR024747">
    <property type="entry name" value="Pyridox_Oxase-rel"/>
</dbReference>
<dbReference type="SUPFAM" id="SSF50475">
    <property type="entry name" value="FMN-binding split barrel"/>
    <property type="match status" value="1"/>
</dbReference>